<evidence type="ECO:0000313" key="13">
    <source>
        <dbReference type="Proteomes" id="UP000011777"/>
    </source>
</evidence>
<evidence type="ECO:0000256" key="9">
    <source>
        <dbReference type="SAM" id="SignalP"/>
    </source>
</evidence>
<dbReference type="Pfam" id="PF14845">
    <property type="entry name" value="Glycohydro_20b2"/>
    <property type="match status" value="1"/>
</dbReference>
<feature type="domain" description="Glycoside hydrolase family 20 catalytic" evidence="10">
    <location>
        <begin position="161"/>
        <end position="502"/>
    </location>
</feature>
<dbReference type="SUPFAM" id="SSF55545">
    <property type="entry name" value="beta-N-acetylhexosaminidase-like domain"/>
    <property type="match status" value="1"/>
</dbReference>
<evidence type="ECO:0000259" key="10">
    <source>
        <dbReference type="Pfam" id="PF00728"/>
    </source>
</evidence>
<dbReference type="SUPFAM" id="SSF51445">
    <property type="entry name" value="(Trans)glycosidases"/>
    <property type="match status" value="1"/>
</dbReference>
<sequence>MFSYCLLLVFAAFASAVVVDPLPAPKEISWSNGSSIVVDPRLLVANSSSSVVQDAFIRTVSSIEKLKWVPYAQGKYANITGKSLKTSVVNIVIDDVDVDLQLGVDESYSFNATLDGIEINAATVWGALHALKTFQQLVVFNNNRNQYVIPSSVFIEDSPDFPHRGIMIDSGRNFLTVDSIIEQIDIMSLSKMNSLHWHLVDSQSWPLALESFPEMVFDAYSNSEVYSKSDLKYIIDYARARGVRIIPEIDMPGHARAGWRKVDPSIVECANEFRSDAAVEPPPGQLNINSDRTYEVITEVYNELSDVFTDSMFHVGNDELQMKCFSKSKLSNSTGEQLLTRYLNKSLPIYFEIPDRKLTMWDDVLLSDVSVSNIPKNITLQVWHDPSGIKNLTSRGYDVIVSSYSFLYLDCGFSGWLTNDPRYVENEDNIEFNDGLAGSWCGPYKSYQRIYDFDITANLTLGEKKHVLGAEAPLWSEQVDSTVLTFKIWPRTTALAESLWSGNKDAKGNHRTNAFTQRILNFREYLVQLGYEVAPLVPKYCLMNPGACDLYKKTPNY</sequence>
<name>M3HHW0_CANMX</name>
<dbReference type="GO" id="GO:0016231">
    <property type="term" value="F:beta-N-acetylglucosaminidase activity"/>
    <property type="evidence" value="ECO:0007669"/>
    <property type="project" value="TreeGrafter"/>
</dbReference>
<reference evidence="12 13" key="1">
    <citation type="submission" date="2013-02" db="EMBL/GenBank/DDBJ databases">
        <title>Genome sequence of Candida maltosa Xu316, a potential industrial strain for xylitol and ethanol production.</title>
        <authorList>
            <person name="Yu J."/>
            <person name="Wang Q."/>
            <person name="Geng X."/>
            <person name="Bao W."/>
            <person name="He P."/>
            <person name="Cai J."/>
        </authorList>
    </citation>
    <scope>NUCLEOTIDE SEQUENCE [LARGE SCALE GENOMIC DNA]</scope>
    <source>
        <strain evidence="13">Xu316</strain>
    </source>
</reference>
<evidence type="ECO:0000256" key="2">
    <source>
        <dbReference type="ARBA" id="ARBA00006285"/>
    </source>
</evidence>
<dbReference type="InterPro" id="IPR015883">
    <property type="entry name" value="Glyco_hydro_20_cat"/>
</dbReference>
<dbReference type="EC" id="3.2.1.52" evidence="7"/>
<keyword evidence="4 7" id="KW-0378">Hydrolase</keyword>
<feature type="signal peptide" evidence="9">
    <location>
        <begin position="1"/>
        <end position="16"/>
    </location>
</feature>
<dbReference type="OMA" id="KMWPRAA"/>
<feature type="active site" description="Proton donor" evidence="8">
    <location>
        <position position="319"/>
    </location>
</feature>
<dbReference type="PANTHER" id="PTHR22600:SF26">
    <property type="entry name" value="BETA-N-ACETYLHEXOSAMINIDASE"/>
    <property type="match status" value="1"/>
</dbReference>
<dbReference type="GO" id="GO:0030203">
    <property type="term" value="P:glycosaminoglycan metabolic process"/>
    <property type="evidence" value="ECO:0007669"/>
    <property type="project" value="TreeGrafter"/>
</dbReference>
<comment type="catalytic activity">
    <reaction evidence="1 7">
        <text>Hydrolysis of terminal non-reducing N-acetyl-D-hexosamine residues in N-acetyl-beta-D-hexosaminides.</text>
        <dbReference type="EC" id="3.2.1.52"/>
    </reaction>
</comment>
<dbReference type="STRING" id="1245528.M3HHW0"/>
<dbReference type="HOGENOM" id="CLU_007082_0_2_1"/>
<dbReference type="Gene3D" id="3.30.379.10">
    <property type="entry name" value="Chitobiase/beta-hexosaminidase domain 2-like"/>
    <property type="match status" value="1"/>
</dbReference>
<evidence type="ECO:0000259" key="11">
    <source>
        <dbReference type="Pfam" id="PF14845"/>
    </source>
</evidence>
<evidence type="ECO:0000256" key="6">
    <source>
        <dbReference type="ARBA" id="ARBA00023295"/>
    </source>
</evidence>
<dbReference type="InterPro" id="IPR025705">
    <property type="entry name" value="Beta_hexosaminidase_sua/sub"/>
</dbReference>
<dbReference type="InterPro" id="IPR029018">
    <property type="entry name" value="Hex-like_dom2"/>
</dbReference>
<dbReference type="GO" id="GO:0005975">
    <property type="term" value="P:carbohydrate metabolic process"/>
    <property type="evidence" value="ECO:0007669"/>
    <property type="project" value="InterPro"/>
</dbReference>
<evidence type="ECO:0000256" key="1">
    <source>
        <dbReference type="ARBA" id="ARBA00001231"/>
    </source>
</evidence>
<keyword evidence="6 7" id="KW-0326">Glycosidase</keyword>
<dbReference type="Proteomes" id="UP000011777">
    <property type="component" value="Unassembled WGS sequence"/>
</dbReference>
<dbReference type="OrthoDB" id="428480at2759"/>
<comment type="similarity">
    <text evidence="2 7">Belongs to the glycosyl hydrolase 20 family.</text>
</comment>
<feature type="domain" description="Beta-hexosaminidase eukaryotic type N-terminal" evidence="11">
    <location>
        <begin position="21"/>
        <end position="137"/>
    </location>
</feature>
<dbReference type="PANTHER" id="PTHR22600">
    <property type="entry name" value="BETA-HEXOSAMINIDASE"/>
    <property type="match status" value="1"/>
</dbReference>
<dbReference type="Gene3D" id="3.20.20.80">
    <property type="entry name" value="Glycosidases"/>
    <property type="match status" value="1"/>
</dbReference>
<dbReference type="Pfam" id="PF00728">
    <property type="entry name" value="Glyco_hydro_20"/>
    <property type="match status" value="1"/>
</dbReference>
<evidence type="ECO:0000256" key="3">
    <source>
        <dbReference type="ARBA" id="ARBA00022729"/>
    </source>
</evidence>
<dbReference type="PIRSF" id="PIRSF001093">
    <property type="entry name" value="B-hxosamndse_ab_euk"/>
    <property type="match status" value="1"/>
</dbReference>
<evidence type="ECO:0000256" key="5">
    <source>
        <dbReference type="ARBA" id="ARBA00023180"/>
    </source>
</evidence>
<keyword evidence="5" id="KW-0325">Glycoprotein</keyword>
<dbReference type="InterPro" id="IPR029019">
    <property type="entry name" value="HEX_eukaryotic_N"/>
</dbReference>
<dbReference type="GO" id="GO:0016020">
    <property type="term" value="C:membrane"/>
    <property type="evidence" value="ECO:0007669"/>
    <property type="project" value="TreeGrafter"/>
</dbReference>
<keyword evidence="3 9" id="KW-0732">Signal</keyword>
<gene>
    <name evidence="12" type="ORF">G210_2827</name>
</gene>
<comment type="caution">
    <text evidence="12">The sequence shown here is derived from an EMBL/GenBank/DDBJ whole genome shotgun (WGS) entry which is preliminary data.</text>
</comment>
<dbReference type="InterPro" id="IPR017853">
    <property type="entry name" value="GH"/>
</dbReference>
<keyword evidence="13" id="KW-1185">Reference proteome</keyword>
<evidence type="ECO:0000313" key="12">
    <source>
        <dbReference type="EMBL" id="EMG46907.1"/>
    </source>
</evidence>
<evidence type="ECO:0000256" key="8">
    <source>
        <dbReference type="PIRSR" id="PIRSR001093-1"/>
    </source>
</evidence>
<proteinExistence type="inferred from homology"/>
<protein>
    <recommendedName>
        <fullName evidence="7">Beta-hexosaminidase</fullName>
        <ecNumber evidence="7">3.2.1.52</ecNumber>
    </recommendedName>
</protein>
<feature type="chain" id="PRO_5004034084" description="Beta-hexosaminidase" evidence="9">
    <location>
        <begin position="17"/>
        <end position="557"/>
    </location>
</feature>
<evidence type="ECO:0000256" key="4">
    <source>
        <dbReference type="ARBA" id="ARBA00022801"/>
    </source>
</evidence>
<dbReference type="PRINTS" id="PR00738">
    <property type="entry name" value="GLHYDRLASE20"/>
</dbReference>
<accession>M3HHW0</accession>
<organism evidence="12 13">
    <name type="scientific">Candida maltosa (strain Xu316)</name>
    <name type="common">Yeast</name>
    <dbReference type="NCBI Taxonomy" id="1245528"/>
    <lineage>
        <taxon>Eukaryota</taxon>
        <taxon>Fungi</taxon>
        <taxon>Dikarya</taxon>
        <taxon>Ascomycota</taxon>
        <taxon>Saccharomycotina</taxon>
        <taxon>Pichiomycetes</taxon>
        <taxon>Debaryomycetaceae</taxon>
        <taxon>Candida/Lodderomyces clade</taxon>
        <taxon>Candida</taxon>
    </lineage>
</organism>
<dbReference type="eggNOG" id="KOG2499">
    <property type="taxonomic scope" value="Eukaryota"/>
</dbReference>
<evidence type="ECO:0000256" key="7">
    <source>
        <dbReference type="PIRNR" id="PIRNR001093"/>
    </source>
</evidence>
<dbReference type="AlphaFoldDB" id="M3HHW0"/>
<dbReference type="EMBL" id="AOGT01001836">
    <property type="protein sequence ID" value="EMG46907.1"/>
    <property type="molecule type" value="Genomic_DNA"/>
</dbReference>
<dbReference type="FunFam" id="3.20.20.80:FF:000063">
    <property type="entry name" value="Beta-hexosaminidase"/>
    <property type="match status" value="1"/>
</dbReference>